<organism evidence="1 2">
    <name type="scientific">Leptosia nina</name>
    <dbReference type="NCBI Taxonomy" id="320188"/>
    <lineage>
        <taxon>Eukaryota</taxon>
        <taxon>Metazoa</taxon>
        <taxon>Ecdysozoa</taxon>
        <taxon>Arthropoda</taxon>
        <taxon>Hexapoda</taxon>
        <taxon>Insecta</taxon>
        <taxon>Pterygota</taxon>
        <taxon>Neoptera</taxon>
        <taxon>Endopterygota</taxon>
        <taxon>Lepidoptera</taxon>
        <taxon>Glossata</taxon>
        <taxon>Ditrysia</taxon>
        <taxon>Papilionoidea</taxon>
        <taxon>Pieridae</taxon>
        <taxon>Pierinae</taxon>
        <taxon>Leptosia</taxon>
    </lineage>
</organism>
<protein>
    <submittedName>
        <fullName evidence="1">Uncharacterized protein</fullName>
    </submittedName>
</protein>
<gene>
    <name evidence="1" type="ORF">LNINA_LOCUS10033</name>
</gene>
<name>A0AAV1JMW0_9NEOP</name>
<dbReference type="InterPro" id="IPR048682">
    <property type="entry name" value="COG4"/>
</dbReference>
<accession>A0AAV1JMW0</accession>
<reference evidence="1 2" key="1">
    <citation type="submission" date="2023-11" db="EMBL/GenBank/DDBJ databases">
        <authorList>
            <person name="Okamura Y."/>
        </authorList>
    </citation>
    <scope>NUCLEOTIDE SEQUENCE [LARGE SCALE GENOMIC DNA]</scope>
</reference>
<evidence type="ECO:0000313" key="1">
    <source>
        <dbReference type="EMBL" id="CAK1550841.1"/>
    </source>
</evidence>
<comment type="caution">
    <text evidence="1">The sequence shown here is derived from an EMBL/GenBank/DDBJ whole genome shotgun (WGS) entry which is preliminary data.</text>
</comment>
<proteinExistence type="predicted"/>
<evidence type="ECO:0000313" key="2">
    <source>
        <dbReference type="Proteomes" id="UP001497472"/>
    </source>
</evidence>
<dbReference type="PANTHER" id="PTHR24016:SF0">
    <property type="entry name" value="CONSERVED OLIGOMERIC GOLGI COMPLEX SUBUNIT 4"/>
    <property type="match status" value="1"/>
</dbReference>
<dbReference type="Gene3D" id="1.20.58.1970">
    <property type="match status" value="1"/>
</dbReference>
<dbReference type="Proteomes" id="UP001497472">
    <property type="component" value="Unassembled WGS sequence"/>
</dbReference>
<dbReference type="PANTHER" id="PTHR24016">
    <property type="entry name" value="CONSERVED OLIGOMERIC GOLGI COMPLEX SUBUNIT 4"/>
    <property type="match status" value="1"/>
</dbReference>
<keyword evidence="2" id="KW-1185">Reference proteome</keyword>
<sequence>MANMEGYAGGRVMMRGVSTGSVEGVCCVVNETGAQLERAAAVLRKRLAAPPTDPLTFPPPRSLASHNPLPRISRELETLFFAHMSETEQGGEWAERLASDACEWAEALCRTSGERDKVRSCAGGFASAAAAFRSAAQLGRAALRAALQPTTALWAQHLVEPEFDIEDIDEEANALPAALDVLAEEVHAQLPAAADELLAELLGELVARAQKNLLANHYNRESGACVERRCRRLSTWAGSGAGAAREQCARLAHLAALLAADKPYAPSTPLPPALVKQALATRTDFKLEDIKRLKL</sequence>
<dbReference type="EMBL" id="CAVLEF010000096">
    <property type="protein sequence ID" value="CAK1550841.1"/>
    <property type="molecule type" value="Genomic_DNA"/>
</dbReference>
<dbReference type="AlphaFoldDB" id="A0AAV1JMW0"/>